<keyword evidence="13" id="KW-0862">Zinc</keyword>
<dbReference type="GO" id="GO:0046514">
    <property type="term" value="P:ceramide catabolic process"/>
    <property type="evidence" value="ECO:0007669"/>
    <property type="project" value="InterPro"/>
</dbReference>
<protein>
    <recommendedName>
        <fullName evidence="14">Neutral ceramidase</fullName>
        <ecNumber evidence="14">3.5.1.23</ecNumber>
    </recommendedName>
</protein>
<dbReference type="EC" id="3.5.1.23" evidence="14"/>
<dbReference type="AlphaFoldDB" id="A0A6A3AQL8"/>
<dbReference type="GO" id="GO:0017040">
    <property type="term" value="F:N-acylsphingosine amidohydrolase activity"/>
    <property type="evidence" value="ECO:0007669"/>
    <property type="project" value="UniProtKB-UniRule"/>
</dbReference>
<evidence type="ECO:0000256" key="2">
    <source>
        <dbReference type="ARBA" id="ARBA00004555"/>
    </source>
</evidence>
<keyword evidence="5" id="KW-0964">Secreted</keyword>
<evidence type="ECO:0000256" key="10">
    <source>
        <dbReference type="ARBA" id="ARBA00023034"/>
    </source>
</evidence>
<gene>
    <name evidence="17" type="ORF">F3Y22_tig00110419pilonHSYRG00104</name>
</gene>
<dbReference type="GO" id="GO:0016020">
    <property type="term" value="C:membrane"/>
    <property type="evidence" value="ECO:0007669"/>
    <property type="project" value="GOC"/>
</dbReference>
<feature type="binding site" evidence="13">
    <location>
        <position position="83"/>
    </location>
    <ligand>
        <name>Zn(2+)</name>
        <dbReference type="ChEBI" id="CHEBI:29105"/>
    </ligand>
</feature>
<dbReference type="PANTHER" id="PTHR12670">
    <property type="entry name" value="CERAMIDASE"/>
    <property type="match status" value="1"/>
</dbReference>
<comment type="catalytic activity">
    <reaction evidence="12 14">
        <text>an N-acylsphing-4-enine + H2O = sphing-4-enine + a fatty acid</text>
        <dbReference type="Rhea" id="RHEA:20856"/>
        <dbReference type="ChEBI" id="CHEBI:15377"/>
        <dbReference type="ChEBI" id="CHEBI:28868"/>
        <dbReference type="ChEBI" id="CHEBI:52639"/>
        <dbReference type="ChEBI" id="CHEBI:57756"/>
        <dbReference type="EC" id="3.5.1.23"/>
    </reaction>
</comment>
<evidence type="ECO:0000256" key="14">
    <source>
        <dbReference type="RuleBase" id="RU366019"/>
    </source>
</evidence>
<dbReference type="Proteomes" id="UP000436088">
    <property type="component" value="Unassembled WGS sequence"/>
</dbReference>
<dbReference type="GO" id="GO:0034599">
    <property type="term" value="P:cellular response to oxidative stress"/>
    <property type="evidence" value="ECO:0007669"/>
    <property type="project" value="UniProtKB-ARBA"/>
</dbReference>
<evidence type="ECO:0000256" key="3">
    <source>
        <dbReference type="ARBA" id="ARBA00004613"/>
    </source>
</evidence>
<evidence type="ECO:0000259" key="16">
    <source>
        <dbReference type="Pfam" id="PF17048"/>
    </source>
</evidence>
<comment type="similarity">
    <text evidence="4 14">Belongs to the neutral ceramidase family.</text>
</comment>
<dbReference type="Gene3D" id="2.60.40.2300">
    <property type="entry name" value="Neutral/alkaline non-lysosomal ceramidase, C-terminal domain"/>
    <property type="match status" value="1"/>
</dbReference>
<organism evidence="17 18">
    <name type="scientific">Hibiscus syriacus</name>
    <name type="common">Rose of Sharon</name>
    <dbReference type="NCBI Taxonomy" id="106335"/>
    <lineage>
        <taxon>Eukaryota</taxon>
        <taxon>Viridiplantae</taxon>
        <taxon>Streptophyta</taxon>
        <taxon>Embryophyta</taxon>
        <taxon>Tracheophyta</taxon>
        <taxon>Spermatophyta</taxon>
        <taxon>Magnoliopsida</taxon>
        <taxon>eudicotyledons</taxon>
        <taxon>Gunneridae</taxon>
        <taxon>Pentapetalae</taxon>
        <taxon>rosids</taxon>
        <taxon>malvids</taxon>
        <taxon>Malvales</taxon>
        <taxon>Malvaceae</taxon>
        <taxon>Malvoideae</taxon>
        <taxon>Hibiscus</taxon>
    </lineage>
</organism>
<keyword evidence="8" id="KW-0256">Endoplasmic reticulum</keyword>
<keyword evidence="14" id="KW-0443">Lipid metabolism</keyword>
<comment type="subcellular location">
    <subcellularLocation>
        <location evidence="1">Endoplasmic reticulum</location>
    </subcellularLocation>
    <subcellularLocation>
        <location evidence="2">Golgi apparatus</location>
    </subcellularLocation>
    <subcellularLocation>
        <location evidence="3">Secreted</location>
    </subcellularLocation>
</comment>
<dbReference type="GO" id="GO:0005783">
    <property type="term" value="C:endoplasmic reticulum"/>
    <property type="evidence" value="ECO:0007669"/>
    <property type="project" value="UniProtKB-SubCell"/>
</dbReference>
<keyword evidence="9 14" id="KW-0746">Sphingolipid metabolism</keyword>
<evidence type="ECO:0000256" key="5">
    <source>
        <dbReference type="ARBA" id="ARBA00022525"/>
    </source>
</evidence>
<feature type="binding site" evidence="13">
    <location>
        <position position="395"/>
    </location>
    <ligand>
        <name>Zn(2+)</name>
        <dbReference type="ChEBI" id="CHEBI:29105"/>
    </ligand>
</feature>
<name>A0A6A3AQL8_HIBSY</name>
<keyword evidence="6" id="KW-0732">Signal</keyword>
<dbReference type="FunFam" id="2.60.40.2300:FF:000002">
    <property type="entry name" value="Neutral/alkaline non-lysosomal ceramidase"/>
    <property type="match status" value="1"/>
</dbReference>
<dbReference type="Pfam" id="PF04734">
    <property type="entry name" value="Ceramidase_alk"/>
    <property type="match status" value="2"/>
</dbReference>
<evidence type="ECO:0000256" key="13">
    <source>
        <dbReference type="PIRSR" id="PIRSR606823-2"/>
    </source>
</evidence>
<dbReference type="GO" id="GO:0042759">
    <property type="term" value="P:long-chain fatty acid biosynthetic process"/>
    <property type="evidence" value="ECO:0007669"/>
    <property type="project" value="TreeGrafter"/>
</dbReference>
<evidence type="ECO:0000256" key="1">
    <source>
        <dbReference type="ARBA" id="ARBA00004240"/>
    </source>
</evidence>
<evidence type="ECO:0000313" key="17">
    <source>
        <dbReference type="EMBL" id="KAE8705637.1"/>
    </source>
</evidence>
<keyword evidence="11" id="KW-0325">Glycoprotein</keyword>
<evidence type="ECO:0000256" key="6">
    <source>
        <dbReference type="ARBA" id="ARBA00022729"/>
    </source>
</evidence>
<dbReference type="Pfam" id="PF17048">
    <property type="entry name" value="Ceramidse_alk_C"/>
    <property type="match status" value="1"/>
</dbReference>
<evidence type="ECO:0000256" key="12">
    <source>
        <dbReference type="ARBA" id="ARBA00048057"/>
    </source>
</evidence>
<dbReference type="PANTHER" id="PTHR12670:SF1">
    <property type="entry name" value="NEUTRAL CERAMIDASE"/>
    <property type="match status" value="1"/>
</dbReference>
<evidence type="ECO:0000256" key="9">
    <source>
        <dbReference type="ARBA" id="ARBA00022919"/>
    </source>
</evidence>
<accession>A0A6A3AQL8</accession>
<dbReference type="InterPro" id="IPR031329">
    <property type="entry name" value="NEUT/ALK_ceramidase_N"/>
</dbReference>
<evidence type="ECO:0000256" key="11">
    <source>
        <dbReference type="ARBA" id="ARBA00023180"/>
    </source>
</evidence>
<comment type="caution">
    <text evidence="17">The sequence shown here is derived from an EMBL/GenBank/DDBJ whole genome shotgun (WGS) entry which is preliminary data.</text>
</comment>
<dbReference type="GO" id="GO:0046872">
    <property type="term" value="F:metal ion binding"/>
    <property type="evidence" value="ECO:0007669"/>
    <property type="project" value="UniProtKB-KW"/>
</dbReference>
<evidence type="ECO:0000313" key="18">
    <source>
        <dbReference type="Proteomes" id="UP000436088"/>
    </source>
</evidence>
<dbReference type="GO" id="GO:0005794">
    <property type="term" value="C:Golgi apparatus"/>
    <property type="evidence" value="ECO:0007669"/>
    <property type="project" value="UniProtKB-SubCell"/>
</dbReference>
<feature type="domain" description="Neutral/alkaline non-lysosomal ceramidase C-terminal" evidence="16">
    <location>
        <begin position="469"/>
        <end position="632"/>
    </location>
</feature>
<evidence type="ECO:0000256" key="7">
    <source>
        <dbReference type="ARBA" id="ARBA00022801"/>
    </source>
</evidence>
<reference evidence="17" key="1">
    <citation type="submission" date="2019-09" db="EMBL/GenBank/DDBJ databases">
        <title>Draft genome information of white flower Hibiscus syriacus.</title>
        <authorList>
            <person name="Kim Y.-M."/>
        </authorList>
    </citation>
    <scope>NUCLEOTIDE SEQUENCE [LARGE SCALE GENOMIC DNA]</scope>
    <source>
        <strain evidence="17">YM2019G1</strain>
    </source>
</reference>
<proteinExistence type="inferred from homology"/>
<dbReference type="GO" id="GO:0005576">
    <property type="term" value="C:extracellular region"/>
    <property type="evidence" value="ECO:0007669"/>
    <property type="project" value="UniProtKB-SubCell"/>
</dbReference>
<evidence type="ECO:0000259" key="15">
    <source>
        <dbReference type="Pfam" id="PF04734"/>
    </source>
</evidence>
<keyword evidence="18" id="KW-1185">Reference proteome</keyword>
<dbReference type="InterPro" id="IPR006823">
    <property type="entry name" value="Ceramidase_alk"/>
</dbReference>
<dbReference type="InterPro" id="IPR038445">
    <property type="entry name" value="NCDase_C_sf"/>
</dbReference>
<keyword evidence="7 14" id="KW-0378">Hydrolase</keyword>
<sequence length="633" mass="71157">MFCPVSKLSESFETLGHKLTNMSKTKNKYRDYPYGIYDGGKLVFVNLDALKASQLVTIKVLERLKARYGNLYTEQNVAISGIHTRAGPGGYLQYVVYIVTSLGFVRQSFDFLVDGIEKSIVQAYGNLQPGSIFVNKEVYAFIMLKDYWLSTGELLDAGVNRSPSAYLNNPASERTNGQLQLVCDSWNINESYKLTDQWGNKGAAARFMEDWFEQNDIKSTDLDTDGISRLVSNIISSTHHNLPMYLEHFVLALVFLVTSIIVHVAEIMNYAVAEDRGTIPCLLYPDEFESTRIIGERQFNKAVDLFNQASEQLKGKVDYRHPYLASPNLKLRFLKQEEGNPFWRLVRNLLKTPDKKQVDCQHPKPILLDTGEMKKPYDWVILRIGQLVILSVPGEFTTMSGRRLRDAVKTVLTSSGHGEFSSNMHVVIAGLTNTYSQYITTFEEYQVQRYEGASTLYGPHTLGAYIQEFQKLASALIKGQPVEPGPQPPDLLKKQIGFLTPVVMDSTPSGINFGDVSSDVPANSTFKRGSTVTVVFWSACPWNDLMTEGTFSLIEMLRGKDTWVPIYDDGDFCLRFKWSRPSKLSSRSQATIEWTIPPSALLGVYRIRHFGAAKQLLGSIKHFMGSSSAFVVA</sequence>
<feature type="domain" description="Neutral/alkaline non-lysosomal ceramidase N-terminal" evidence="15">
    <location>
        <begin position="336"/>
        <end position="467"/>
    </location>
</feature>
<keyword evidence="10" id="KW-0333">Golgi apparatus</keyword>
<evidence type="ECO:0000256" key="8">
    <source>
        <dbReference type="ARBA" id="ARBA00022824"/>
    </source>
</evidence>
<dbReference type="InterPro" id="IPR031331">
    <property type="entry name" value="NEUT/ALK_ceramidase_C"/>
</dbReference>
<dbReference type="EMBL" id="VEPZ02000980">
    <property type="protein sequence ID" value="KAE8705637.1"/>
    <property type="molecule type" value="Genomic_DNA"/>
</dbReference>
<comment type="cofactor">
    <cofactor evidence="13">
        <name>Zn(2+)</name>
        <dbReference type="ChEBI" id="CHEBI:29105"/>
    </cofactor>
    <text evidence="13">Binds 1 zinc ion per subunit.</text>
</comment>
<feature type="binding site" evidence="13">
    <location>
        <position position="438"/>
    </location>
    <ligand>
        <name>Zn(2+)</name>
        <dbReference type="ChEBI" id="CHEBI:29105"/>
    </ligand>
</feature>
<feature type="domain" description="Neutral/alkaline non-lysosomal ceramidase N-terminal" evidence="15">
    <location>
        <begin position="40"/>
        <end position="175"/>
    </location>
</feature>
<keyword evidence="13" id="KW-0479">Metal-binding</keyword>
<dbReference type="GO" id="GO:0046512">
    <property type="term" value="P:sphingosine biosynthetic process"/>
    <property type="evidence" value="ECO:0007669"/>
    <property type="project" value="TreeGrafter"/>
</dbReference>
<evidence type="ECO:0000256" key="4">
    <source>
        <dbReference type="ARBA" id="ARBA00009835"/>
    </source>
</evidence>